<evidence type="ECO:0000256" key="2">
    <source>
        <dbReference type="PROSITE-ProRule" id="PRU00335"/>
    </source>
</evidence>
<dbReference type="InterPro" id="IPR001647">
    <property type="entry name" value="HTH_TetR"/>
</dbReference>
<dbReference type="RefSeq" id="WP_271636104.1">
    <property type="nucleotide sequence ID" value="NZ_CP094970.1"/>
</dbReference>
<feature type="domain" description="HTH tetR-type" evidence="3">
    <location>
        <begin position="8"/>
        <end position="68"/>
    </location>
</feature>
<organism evidence="4 5">
    <name type="scientific">Solicola gregarius</name>
    <dbReference type="NCBI Taxonomy" id="2908642"/>
    <lineage>
        <taxon>Bacteria</taxon>
        <taxon>Bacillati</taxon>
        <taxon>Actinomycetota</taxon>
        <taxon>Actinomycetes</taxon>
        <taxon>Propionibacteriales</taxon>
        <taxon>Nocardioidaceae</taxon>
        <taxon>Solicola</taxon>
    </lineage>
</organism>
<dbReference type="EMBL" id="CP094970">
    <property type="protein sequence ID" value="UYM07159.1"/>
    <property type="molecule type" value="Genomic_DNA"/>
</dbReference>
<evidence type="ECO:0000256" key="1">
    <source>
        <dbReference type="ARBA" id="ARBA00023125"/>
    </source>
</evidence>
<dbReference type="SUPFAM" id="SSF46689">
    <property type="entry name" value="Homeodomain-like"/>
    <property type="match status" value="1"/>
</dbReference>
<dbReference type="Gene3D" id="1.10.357.10">
    <property type="entry name" value="Tetracycline Repressor, domain 2"/>
    <property type="match status" value="1"/>
</dbReference>
<dbReference type="InterPro" id="IPR009057">
    <property type="entry name" value="Homeodomain-like_sf"/>
</dbReference>
<keyword evidence="5" id="KW-1185">Reference proteome</keyword>
<accession>A0AA46TLJ6</accession>
<dbReference type="GO" id="GO:0003677">
    <property type="term" value="F:DNA binding"/>
    <property type="evidence" value="ECO:0007669"/>
    <property type="project" value="UniProtKB-UniRule"/>
</dbReference>
<feature type="DNA-binding region" description="H-T-H motif" evidence="2">
    <location>
        <begin position="31"/>
        <end position="50"/>
    </location>
</feature>
<evidence type="ECO:0000313" key="5">
    <source>
        <dbReference type="Proteomes" id="UP001164390"/>
    </source>
</evidence>
<dbReference type="Pfam" id="PF00440">
    <property type="entry name" value="TetR_N"/>
    <property type="match status" value="1"/>
</dbReference>
<proteinExistence type="predicted"/>
<keyword evidence="1 2" id="KW-0238">DNA-binding</keyword>
<protein>
    <submittedName>
        <fullName evidence="4">TetR/AcrR family transcriptional regulator</fullName>
    </submittedName>
</protein>
<evidence type="ECO:0000313" key="4">
    <source>
        <dbReference type="EMBL" id="UYM07159.1"/>
    </source>
</evidence>
<dbReference type="KEGG" id="sgrg:L0C25_08810"/>
<sequence>MADDSTPSARKSELLERAYAYAGEHGLADVSLRPLASAIGSSSGVLLYLFGSKDGLVRAVLARSRDDQRDLVAHVRTPDGGLDVAAERLWVWLAAPERRPLLRLWAEGYARSLLDSKGPWGGFARDAVEDWLSLLADAQPARVRETAKGQAQRTLTLAVLRGALLDLLATGDDARTTAAVRTYLETLRLTPP</sequence>
<dbReference type="PROSITE" id="PS50977">
    <property type="entry name" value="HTH_TETR_2"/>
    <property type="match status" value="1"/>
</dbReference>
<dbReference type="AlphaFoldDB" id="A0AA46TLJ6"/>
<name>A0AA46TLJ6_9ACTN</name>
<dbReference type="Proteomes" id="UP001164390">
    <property type="component" value="Chromosome"/>
</dbReference>
<gene>
    <name evidence="4" type="ORF">L0C25_08810</name>
</gene>
<evidence type="ECO:0000259" key="3">
    <source>
        <dbReference type="PROSITE" id="PS50977"/>
    </source>
</evidence>
<reference evidence="4" key="1">
    <citation type="submission" date="2022-01" db="EMBL/GenBank/DDBJ databases">
        <title>Nocardioidaceae gen. sp. A5X3R13.</title>
        <authorList>
            <person name="Lopez Marin M.A."/>
            <person name="Uhlik O."/>
        </authorList>
    </citation>
    <scope>NUCLEOTIDE SEQUENCE</scope>
    <source>
        <strain evidence="4">A5X3R13</strain>
    </source>
</reference>